<dbReference type="WBParaSite" id="ES5_v2.g16359.t1">
    <property type="protein sequence ID" value="ES5_v2.g16359.t1"/>
    <property type="gene ID" value="ES5_v2.g16359"/>
</dbReference>
<name>A0AC34FHV8_9BILA</name>
<sequence length="146" mass="16937">MDESPVFSGMFESGMKETIENKMIIPDFSFKIVDAVMKLFYNCVVAQTFNLEDLLLLYQFADKYQMTRIMDLLENYFIKKISPSNIVQLEKFSTDFYAKKLHQSCIDFLIKCSEQHTPILGAESLDKDLVFEMFMSTLRSNGNPHA</sequence>
<dbReference type="Proteomes" id="UP000887579">
    <property type="component" value="Unplaced"/>
</dbReference>
<proteinExistence type="predicted"/>
<protein>
    <submittedName>
        <fullName evidence="2">BTB domain-containing protein</fullName>
    </submittedName>
</protein>
<accession>A0AC34FHV8</accession>
<reference evidence="2" key="1">
    <citation type="submission" date="2022-11" db="UniProtKB">
        <authorList>
            <consortium name="WormBaseParasite"/>
        </authorList>
    </citation>
    <scope>IDENTIFICATION</scope>
</reference>
<evidence type="ECO:0000313" key="2">
    <source>
        <dbReference type="WBParaSite" id="ES5_v2.g16359.t1"/>
    </source>
</evidence>
<evidence type="ECO:0000313" key="1">
    <source>
        <dbReference type="Proteomes" id="UP000887579"/>
    </source>
</evidence>
<organism evidence="1 2">
    <name type="scientific">Panagrolaimus sp. ES5</name>
    <dbReference type="NCBI Taxonomy" id="591445"/>
    <lineage>
        <taxon>Eukaryota</taxon>
        <taxon>Metazoa</taxon>
        <taxon>Ecdysozoa</taxon>
        <taxon>Nematoda</taxon>
        <taxon>Chromadorea</taxon>
        <taxon>Rhabditida</taxon>
        <taxon>Tylenchina</taxon>
        <taxon>Panagrolaimomorpha</taxon>
        <taxon>Panagrolaimoidea</taxon>
        <taxon>Panagrolaimidae</taxon>
        <taxon>Panagrolaimus</taxon>
    </lineage>
</organism>